<reference evidence="1" key="1">
    <citation type="submission" date="2024-09" db="EMBL/GenBank/DDBJ databases">
        <title>Black Yeasts Isolated from many extreme environments.</title>
        <authorList>
            <person name="Coleine C."/>
            <person name="Stajich J.E."/>
            <person name="Selbmann L."/>
        </authorList>
    </citation>
    <scope>NUCLEOTIDE SEQUENCE</scope>
    <source>
        <strain evidence="1">CCFEE 5737</strain>
    </source>
</reference>
<protein>
    <submittedName>
        <fullName evidence="1">Uncharacterized protein</fullName>
    </submittedName>
</protein>
<feature type="non-terminal residue" evidence="1">
    <location>
        <position position="1"/>
    </location>
</feature>
<sequence>VLSSVARISQALHGLKAIHSGFQQAAQAKSRGGVNRREPVTSVHPIVRTHPAMGEKALYVNSQFTRQIVGLKKEESDFLLSFLFDHVAKGQDFRARVKWAPGTVVVWDNRVTAHSALLDWDDGARRHLARITPQAEGHMRRHSKV</sequence>
<dbReference type="Proteomes" id="UP001186974">
    <property type="component" value="Unassembled WGS sequence"/>
</dbReference>
<comment type="caution">
    <text evidence="1">The sequence shown here is derived from an EMBL/GenBank/DDBJ whole genome shotgun (WGS) entry which is preliminary data.</text>
</comment>
<dbReference type="EMBL" id="JAWDJW010003005">
    <property type="protein sequence ID" value="KAK3077297.1"/>
    <property type="molecule type" value="Genomic_DNA"/>
</dbReference>
<evidence type="ECO:0000313" key="2">
    <source>
        <dbReference type="Proteomes" id="UP001186974"/>
    </source>
</evidence>
<organism evidence="1 2">
    <name type="scientific">Coniosporium uncinatum</name>
    <dbReference type="NCBI Taxonomy" id="93489"/>
    <lineage>
        <taxon>Eukaryota</taxon>
        <taxon>Fungi</taxon>
        <taxon>Dikarya</taxon>
        <taxon>Ascomycota</taxon>
        <taxon>Pezizomycotina</taxon>
        <taxon>Dothideomycetes</taxon>
        <taxon>Dothideomycetes incertae sedis</taxon>
        <taxon>Coniosporium</taxon>
    </lineage>
</organism>
<evidence type="ECO:0000313" key="1">
    <source>
        <dbReference type="EMBL" id="KAK3077297.1"/>
    </source>
</evidence>
<keyword evidence="2" id="KW-1185">Reference proteome</keyword>
<proteinExistence type="predicted"/>
<accession>A0ACC3DLB5</accession>
<name>A0ACC3DLB5_9PEZI</name>
<gene>
    <name evidence="1" type="ORF">LTS18_010695</name>
</gene>